<dbReference type="InterPro" id="IPR004365">
    <property type="entry name" value="NA-bd_OB_tRNA"/>
</dbReference>
<evidence type="ECO:0000256" key="4">
    <source>
        <dbReference type="ARBA" id="ARBA00022840"/>
    </source>
</evidence>
<dbReference type="Gene3D" id="3.30.1360.30">
    <property type="entry name" value="GAD-like domain"/>
    <property type="match status" value="1"/>
</dbReference>
<sequence>ASICRMLLCSLLRSAGRSLLPVNSHVTRSHTCGELRLADAGAEVTLLGWLSFRRLNRFIVLRDSYGSIQVTIREDDEKTKSLLSHLPYESIVRVRGRVRDRGEEHRNAKMETGDVEIDVSSLEIVNEARKDMPLLPDAKAHEQTRLTYRYIDLRSPQMQSNLRLRSSVIHSARRFLVEQKGFVDVETPTLFRRTPGGAAEFIVPTRLPTKGLAYSLPQSPQQFKQLLMVGGIDRYFQVARCYRDEGSKLDRQPEFTQLDIEVSYTSQEGLLDLLEQVLIAAWPEHLKEGKPSAPFPRLSFAEAMRDYGVDKPDLRIPWKIEEVKLELFEKLRGSNQDSNWKLGCIVARGSGGSVSKAGVKEWKRLIDMNHQSTNFAVLTKNTKRKEKGWFNFVADEKIEREFELGEEDTLLLAWGSPSKVQFSLGQLRVLLGEADGLRRKEEFKPLWVVDFPLFERDEEGKLASCHHPFTAPIEEHAGRIEKEDRLDEIRAQHFDLVLNGVELGGGSIRIHNGEIQRKVLQILGEETGEMTHLLEALESGAPPHGGFAFGVDRLISILAGRGDTSYGIRDVIAFPKTKEGRDLMVDTPIEPSKEELERYGYELAKKD</sequence>
<dbReference type="SUPFAM" id="SSF55681">
    <property type="entry name" value="Class II aaRS and biotin synthetases"/>
    <property type="match status" value="1"/>
</dbReference>
<comment type="caution">
    <text evidence="9">The sequence shown here is derived from an EMBL/GenBank/DDBJ whole genome shotgun (WGS) entry which is preliminary data.</text>
</comment>
<dbReference type="InterPro" id="IPR047089">
    <property type="entry name" value="Asp-tRNA-ligase_1_N"/>
</dbReference>
<reference evidence="10" key="1">
    <citation type="submission" date="2022-10" db="EMBL/GenBank/DDBJ databases">
        <title>Genome assembly of Pristionchus species.</title>
        <authorList>
            <person name="Yoshida K."/>
            <person name="Sommer R.J."/>
        </authorList>
    </citation>
    <scope>NUCLEOTIDE SEQUENCE [LARGE SCALE GENOMIC DNA]</scope>
    <source>
        <strain evidence="10">RS5460</strain>
    </source>
</reference>
<dbReference type="Gene3D" id="3.30.930.10">
    <property type="entry name" value="Bira Bifunctional Protein, Domain 2"/>
    <property type="match status" value="1"/>
</dbReference>
<keyword evidence="6" id="KW-0030">Aminoacyl-tRNA synthetase</keyword>
<keyword evidence="2" id="KW-0436">Ligase</keyword>
<dbReference type="Gene3D" id="2.40.50.140">
    <property type="entry name" value="Nucleic acid-binding proteins"/>
    <property type="match status" value="1"/>
</dbReference>
<dbReference type="PANTHER" id="PTHR22594:SF5">
    <property type="entry name" value="ASPARTATE--TRNA LIGASE, MITOCHONDRIAL"/>
    <property type="match status" value="1"/>
</dbReference>
<dbReference type="InterPro" id="IPR006195">
    <property type="entry name" value="aa-tRNA-synth_II"/>
</dbReference>
<dbReference type="InterPro" id="IPR004524">
    <property type="entry name" value="Asp-tRNA-ligase_1"/>
</dbReference>
<evidence type="ECO:0000256" key="1">
    <source>
        <dbReference type="ARBA" id="ARBA00006303"/>
    </source>
</evidence>
<dbReference type="InterPro" id="IPR004115">
    <property type="entry name" value="GAD-like_sf"/>
</dbReference>
<feature type="domain" description="Aminoacyl-transfer RNA synthetases class-II family profile" evidence="8">
    <location>
        <begin position="162"/>
        <end position="588"/>
    </location>
</feature>
<dbReference type="PRINTS" id="PR01042">
    <property type="entry name" value="TRNASYNTHASP"/>
</dbReference>
<feature type="signal peptide" evidence="7">
    <location>
        <begin position="1"/>
        <end position="18"/>
    </location>
</feature>
<dbReference type="AlphaFoldDB" id="A0AAN5IA68"/>
<comment type="similarity">
    <text evidence="1">Belongs to the class-II aminoacyl-tRNA synthetase family. Type 1 subfamily.</text>
</comment>
<dbReference type="Pfam" id="PF00152">
    <property type="entry name" value="tRNA-synt_2"/>
    <property type="match status" value="1"/>
</dbReference>
<dbReference type="GO" id="GO:0005524">
    <property type="term" value="F:ATP binding"/>
    <property type="evidence" value="ECO:0007669"/>
    <property type="project" value="UniProtKB-KW"/>
</dbReference>
<dbReference type="InterPro" id="IPR045864">
    <property type="entry name" value="aa-tRNA-synth_II/BPL/LPL"/>
</dbReference>
<evidence type="ECO:0000256" key="6">
    <source>
        <dbReference type="ARBA" id="ARBA00023146"/>
    </source>
</evidence>
<dbReference type="EMBL" id="BTRK01000006">
    <property type="protein sequence ID" value="GMR58452.1"/>
    <property type="molecule type" value="Genomic_DNA"/>
</dbReference>
<evidence type="ECO:0000256" key="3">
    <source>
        <dbReference type="ARBA" id="ARBA00022741"/>
    </source>
</evidence>
<proteinExistence type="inferred from homology"/>
<dbReference type="Proteomes" id="UP001328107">
    <property type="component" value="Unassembled WGS sequence"/>
</dbReference>
<feature type="chain" id="PRO_5042863332" description="Aminoacyl-transfer RNA synthetases class-II family profile domain-containing protein" evidence="7">
    <location>
        <begin position="19"/>
        <end position="607"/>
    </location>
</feature>
<dbReference type="InterPro" id="IPR002312">
    <property type="entry name" value="Asp/Asn-tRNA-synth_IIb"/>
</dbReference>
<feature type="non-terminal residue" evidence="9">
    <location>
        <position position="1"/>
    </location>
</feature>
<dbReference type="GO" id="GO:0006422">
    <property type="term" value="P:aspartyl-tRNA aminoacylation"/>
    <property type="evidence" value="ECO:0007669"/>
    <property type="project" value="TreeGrafter"/>
</dbReference>
<evidence type="ECO:0000256" key="2">
    <source>
        <dbReference type="ARBA" id="ARBA00022598"/>
    </source>
</evidence>
<dbReference type="NCBIfam" id="NF001750">
    <property type="entry name" value="PRK00476.1"/>
    <property type="match status" value="1"/>
</dbReference>
<dbReference type="GO" id="GO:0004815">
    <property type="term" value="F:aspartate-tRNA ligase activity"/>
    <property type="evidence" value="ECO:0007669"/>
    <property type="project" value="TreeGrafter"/>
</dbReference>
<dbReference type="InterPro" id="IPR012340">
    <property type="entry name" value="NA-bd_OB-fold"/>
</dbReference>
<gene>
    <name evidence="9" type="ORF">PMAYCL1PPCAC_28647</name>
</gene>
<dbReference type="PROSITE" id="PS50862">
    <property type="entry name" value="AA_TRNA_LIGASE_II"/>
    <property type="match status" value="1"/>
</dbReference>
<accession>A0AAN5IA68</accession>
<dbReference type="NCBIfam" id="TIGR00459">
    <property type="entry name" value="aspS_bact"/>
    <property type="match status" value="1"/>
</dbReference>
<protein>
    <recommendedName>
        <fullName evidence="8">Aminoacyl-transfer RNA synthetases class-II family profile domain-containing protein</fullName>
    </recommendedName>
</protein>
<keyword evidence="4" id="KW-0067">ATP-binding</keyword>
<dbReference type="InterPro" id="IPR004364">
    <property type="entry name" value="Aa-tRNA-synt_II"/>
</dbReference>
<dbReference type="PANTHER" id="PTHR22594">
    <property type="entry name" value="ASPARTYL/LYSYL-TRNA SYNTHETASE"/>
    <property type="match status" value="1"/>
</dbReference>
<keyword evidence="3" id="KW-0547">Nucleotide-binding</keyword>
<dbReference type="GO" id="GO:0005739">
    <property type="term" value="C:mitochondrion"/>
    <property type="evidence" value="ECO:0007669"/>
    <property type="project" value="TreeGrafter"/>
</dbReference>
<evidence type="ECO:0000256" key="5">
    <source>
        <dbReference type="ARBA" id="ARBA00022917"/>
    </source>
</evidence>
<keyword evidence="5" id="KW-0648">Protein biosynthesis</keyword>
<keyword evidence="10" id="KW-1185">Reference proteome</keyword>
<dbReference type="HAMAP" id="MF_00044">
    <property type="entry name" value="Asp_tRNA_synth_type1"/>
    <property type="match status" value="1"/>
</dbReference>
<name>A0AAN5IA68_9BILA</name>
<dbReference type="SUPFAM" id="SSF50249">
    <property type="entry name" value="Nucleic acid-binding proteins"/>
    <property type="match status" value="1"/>
</dbReference>
<keyword evidence="7" id="KW-0732">Signal</keyword>
<dbReference type="GO" id="GO:0003676">
    <property type="term" value="F:nucleic acid binding"/>
    <property type="evidence" value="ECO:0007669"/>
    <property type="project" value="InterPro"/>
</dbReference>
<evidence type="ECO:0000313" key="9">
    <source>
        <dbReference type="EMBL" id="GMR58452.1"/>
    </source>
</evidence>
<evidence type="ECO:0000313" key="10">
    <source>
        <dbReference type="Proteomes" id="UP001328107"/>
    </source>
</evidence>
<evidence type="ECO:0000256" key="7">
    <source>
        <dbReference type="SAM" id="SignalP"/>
    </source>
</evidence>
<dbReference type="CDD" id="cd04317">
    <property type="entry name" value="EcAspRS_like_N"/>
    <property type="match status" value="1"/>
</dbReference>
<organism evidence="9 10">
    <name type="scientific">Pristionchus mayeri</name>
    <dbReference type="NCBI Taxonomy" id="1317129"/>
    <lineage>
        <taxon>Eukaryota</taxon>
        <taxon>Metazoa</taxon>
        <taxon>Ecdysozoa</taxon>
        <taxon>Nematoda</taxon>
        <taxon>Chromadorea</taxon>
        <taxon>Rhabditida</taxon>
        <taxon>Rhabditina</taxon>
        <taxon>Diplogasteromorpha</taxon>
        <taxon>Diplogasteroidea</taxon>
        <taxon>Neodiplogasteridae</taxon>
        <taxon>Pristionchus</taxon>
    </lineage>
</organism>
<dbReference type="Pfam" id="PF01336">
    <property type="entry name" value="tRNA_anti-codon"/>
    <property type="match status" value="1"/>
</dbReference>
<evidence type="ECO:0000259" key="8">
    <source>
        <dbReference type="PROSITE" id="PS50862"/>
    </source>
</evidence>